<dbReference type="AlphaFoldDB" id="A0A0U4P3K8"/>
<dbReference type="EMBL" id="CP013987">
    <property type="protein sequence ID" value="ALZ84990.1"/>
    <property type="molecule type" value="Genomic_DNA"/>
</dbReference>
<evidence type="ECO:0000259" key="3">
    <source>
        <dbReference type="Pfam" id="PF03061"/>
    </source>
</evidence>
<feature type="domain" description="Thioesterase" evidence="3">
    <location>
        <begin position="53"/>
        <end position="127"/>
    </location>
</feature>
<evidence type="ECO:0000256" key="1">
    <source>
        <dbReference type="ARBA" id="ARBA00008324"/>
    </source>
</evidence>
<dbReference type="InterPro" id="IPR052723">
    <property type="entry name" value="Acyl-CoA_thioesterase_PaaI"/>
</dbReference>
<dbReference type="SUPFAM" id="SSF54637">
    <property type="entry name" value="Thioesterase/thiol ester dehydrase-isomerase"/>
    <property type="match status" value="1"/>
</dbReference>
<evidence type="ECO:0000313" key="5">
    <source>
        <dbReference type="Proteomes" id="UP000064137"/>
    </source>
</evidence>
<dbReference type="NCBIfam" id="TIGR02286">
    <property type="entry name" value="PaaD"/>
    <property type="match status" value="1"/>
</dbReference>
<dbReference type="PANTHER" id="PTHR42856">
    <property type="entry name" value="ACYL-COENZYME A THIOESTERASE PAAI"/>
    <property type="match status" value="1"/>
</dbReference>
<gene>
    <name evidence="4" type="ORF">APT59_12615</name>
</gene>
<proteinExistence type="inferred from homology"/>
<dbReference type="GO" id="GO:0016289">
    <property type="term" value="F:acyl-CoA hydrolase activity"/>
    <property type="evidence" value="ECO:0007669"/>
    <property type="project" value="UniProtKB-ARBA"/>
</dbReference>
<organism evidence="4 5">
    <name type="scientific">Pseudomonas oryzihabitans</name>
    <dbReference type="NCBI Taxonomy" id="47885"/>
    <lineage>
        <taxon>Bacteria</taxon>
        <taxon>Pseudomonadati</taxon>
        <taxon>Pseudomonadota</taxon>
        <taxon>Gammaproteobacteria</taxon>
        <taxon>Pseudomonadales</taxon>
        <taxon>Pseudomonadaceae</taxon>
        <taxon>Pseudomonas</taxon>
    </lineage>
</organism>
<dbReference type="KEGG" id="por:APT59_12615"/>
<dbReference type="InterPro" id="IPR011973">
    <property type="entry name" value="PaaD"/>
</dbReference>
<dbReference type="RefSeq" id="WP_059315164.1">
    <property type="nucleotide sequence ID" value="NZ_CP013987.1"/>
</dbReference>
<dbReference type="Pfam" id="PF03061">
    <property type="entry name" value="4HBT"/>
    <property type="match status" value="1"/>
</dbReference>
<dbReference type="InterPro" id="IPR029069">
    <property type="entry name" value="HotDog_dom_sf"/>
</dbReference>
<dbReference type="Proteomes" id="UP000064137">
    <property type="component" value="Chromosome"/>
</dbReference>
<protein>
    <submittedName>
        <fullName evidence="4">Phenylacetic acid degradation protein</fullName>
    </submittedName>
</protein>
<dbReference type="OrthoDB" id="32575at2"/>
<dbReference type="PANTHER" id="PTHR42856:SF1">
    <property type="entry name" value="ACYL-COENZYME A THIOESTERASE PAAI"/>
    <property type="match status" value="1"/>
</dbReference>
<evidence type="ECO:0000313" key="4">
    <source>
        <dbReference type="EMBL" id="ALZ84990.1"/>
    </source>
</evidence>
<dbReference type="InterPro" id="IPR003736">
    <property type="entry name" value="PAAI_dom"/>
</dbReference>
<keyword evidence="2" id="KW-0378">Hydrolase</keyword>
<dbReference type="FunFam" id="3.10.129.10:FF:000022">
    <property type="entry name" value="Phenylacetic acid degradation protein"/>
    <property type="match status" value="1"/>
</dbReference>
<dbReference type="NCBIfam" id="TIGR00369">
    <property type="entry name" value="unchar_dom_1"/>
    <property type="match status" value="1"/>
</dbReference>
<evidence type="ECO:0000256" key="2">
    <source>
        <dbReference type="ARBA" id="ARBA00022801"/>
    </source>
</evidence>
<name>A0A0U4P3K8_9PSED</name>
<accession>A0A0U4P3K8</accession>
<dbReference type="InterPro" id="IPR006683">
    <property type="entry name" value="Thioestr_dom"/>
</dbReference>
<sequence>MNDAHSQPLAEACAEALLSRDRASRQLGIQLLDVGPGSARLSMLVTQDHLQGYGTCHGGLLFTLADSAFAVACNTYDQATVASGCSIDFLAPAQAGDRLVATAIEQSRRGRTGLYDVRIDNQQGQLIALFRGRAYRVHGPVLVQETREE</sequence>
<dbReference type="Gene3D" id="3.10.129.10">
    <property type="entry name" value="Hotdog Thioesterase"/>
    <property type="match status" value="1"/>
</dbReference>
<dbReference type="CDD" id="cd03443">
    <property type="entry name" value="PaaI_thioesterase"/>
    <property type="match status" value="1"/>
</dbReference>
<reference evidence="4 5" key="1">
    <citation type="submission" date="2016-01" db="EMBL/GenBank/DDBJ databases">
        <title>Annotation of Pseudomonas oryzihabitans USDA-ARS-USMARC-56511.</title>
        <authorList>
            <person name="Harhay G.P."/>
            <person name="Harhay D.M."/>
            <person name="Smith T.P.L."/>
            <person name="Bono J.L."/>
            <person name="Heaton M.P."/>
            <person name="Clawson M.L."/>
            <person name="Chitko-Mckown C.G."/>
            <person name="Capik S.F."/>
            <person name="DeDonder K.D."/>
            <person name="Apley M.D."/>
            <person name="Lubbers B.V."/>
            <person name="White B.J."/>
            <person name="Larson R.L."/>
        </authorList>
    </citation>
    <scope>NUCLEOTIDE SEQUENCE [LARGE SCALE GENOMIC DNA]</scope>
    <source>
        <strain evidence="4 5">USDA-ARS-USMARC-56511</strain>
    </source>
</reference>
<comment type="similarity">
    <text evidence="1">Belongs to the thioesterase PaaI family.</text>
</comment>